<reference evidence="3 4" key="1">
    <citation type="submission" date="2020-08" db="EMBL/GenBank/DDBJ databases">
        <title>Genomic Encyclopedia of Type Strains, Phase III (KMG-III): the genomes of soil and plant-associated and newly described type strains.</title>
        <authorList>
            <person name="Whitman W."/>
        </authorList>
    </citation>
    <scope>NUCLEOTIDE SEQUENCE [LARGE SCALE GENOMIC DNA]</scope>
    <source>
        <strain evidence="3 4">CECT 8305</strain>
    </source>
</reference>
<dbReference type="InterPro" id="IPR041694">
    <property type="entry name" value="ADH_N_2"/>
</dbReference>
<comment type="caution">
    <text evidence="3">The sequence shown here is derived from an EMBL/GenBank/DDBJ whole genome shotgun (WGS) entry which is preliminary data.</text>
</comment>
<evidence type="ECO:0000259" key="2">
    <source>
        <dbReference type="SMART" id="SM00829"/>
    </source>
</evidence>
<proteinExistence type="predicted"/>
<name>A0A7W9UZN1_9ACTN</name>
<dbReference type="FunFam" id="3.40.50.720:FF:000121">
    <property type="entry name" value="Prostaglandin reductase 2"/>
    <property type="match status" value="1"/>
</dbReference>
<keyword evidence="4" id="KW-1185">Reference proteome</keyword>
<keyword evidence="1" id="KW-0560">Oxidoreductase</keyword>
<dbReference type="GO" id="GO:0016628">
    <property type="term" value="F:oxidoreductase activity, acting on the CH-CH group of donors, NAD or NADP as acceptor"/>
    <property type="evidence" value="ECO:0007669"/>
    <property type="project" value="InterPro"/>
</dbReference>
<dbReference type="Gene3D" id="3.40.50.360">
    <property type="match status" value="1"/>
</dbReference>
<dbReference type="InterPro" id="IPR036291">
    <property type="entry name" value="NAD(P)-bd_dom_sf"/>
</dbReference>
<dbReference type="InterPro" id="IPR045010">
    <property type="entry name" value="MDR_fam"/>
</dbReference>
<dbReference type="InterPro" id="IPR029039">
    <property type="entry name" value="Flavoprotein-like_sf"/>
</dbReference>
<dbReference type="SUPFAM" id="SSF52218">
    <property type="entry name" value="Flavoproteins"/>
    <property type="match status" value="1"/>
</dbReference>
<accession>A0A7W9UZN1</accession>
<dbReference type="Pfam" id="PF03358">
    <property type="entry name" value="FMN_red"/>
    <property type="match status" value="1"/>
</dbReference>
<protein>
    <submittedName>
        <fullName evidence="3">NADPH-dependent curcumin reductase CurA</fullName>
    </submittedName>
</protein>
<dbReference type="Pfam" id="PF00107">
    <property type="entry name" value="ADH_zinc_N"/>
    <property type="match status" value="1"/>
</dbReference>
<gene>
    <name evidence="3" type="ORF">FHS42_004294</name>
</gene>
<dbReference type="CDD" id="cd05288">
    <property type="entry name" value="PGDH"/>
    <property type="match status" value="1"/>
</dbReference>
<organism evidence="3 4">
    <name type="scientific">Streptomyces zagrosensis</name>
    <dbReference type="NCBI Taxonomy" id="1042984"/>
    <lineage>
        <taxon>Bacteria</taxon>
        <taxon>Bacillati</taxon>
        <taxon>Actinomycetota</taxon>
        <taxon>Actinomycetes</taxon>
        <taxon>Kitasatosporales</taxon>
        <taxon>Streptomycetaceae</taxon>
        <taxon>Streptomyces</taxon>
    </lineage>
</organism>
<dbReference type="SUPFAM" id="SSF50129">
    <property type="entry name" value="GroES-like"/>
    <property type="match status" value="1"/>
</dbReference>
<dbReference type="SMART" id="SM00829">
    <property type="entry name" value="PKS_ER"/>
    <property type="match status" value="1"/>
</dbReference>
<dbReference type="EMBL" id="JACHJL010000010">
    <property type="protein sequence ID" value="MBB5937215.1"/>
    <property type="molecule type" value="Genomic_DNA"/>
</dbReference>
<dbReference type="Gene3D" id="3.90.180.10">
    <property type="entry name" value="Medium-chain alcohol dehydrogenases, catalytic domain"/>
    <property type="match status" value="1"/>
</dbReference>
<evidence type="ECO:0000256" key="1">
    <source>
        <dbReference type="ARBA" id="ARBA00023002"/>
    </source>
</evidence>
<evidence type="ECO:0000313" key="3">
    <source>
        <dbReference type="EMBL" id="MBB5937215.1"/>
    </source>
</evidence>
<dbReference type="AlphaFoldDB" id="A0A7W9UZN1"/>
<dbReference type="SUPFAM" id="SSF51735">
    <property type="entry name" value="NAD(P)-binding Rossmann-fold domains"/>
    <property type="match status" value="1"/>
</dbReference>
<dbReference type="InterPro" id="IPR020843">
    <property type="entry name" value="ER"/>
</dbReference>
<dbReference type="PANTHER" id="PTHR43205:SF7">
    <property type="entry name" value="PROSTAGLANDIN REDUCTASE 1"/>
    <property type="match status" value="1"/>
</dbReference>
<dbReference type="Pfam" id="PF16884">
    <property type="entry name" value="ADH_N_2"/>
    <property type="match status" value="1"/>
</dbReference>
<dbReference type="PANTHER" id="PTHR43205">
    <property type="entry name" value="PROSTAGLANDIN REDUCTASE"/>
    <property type="match status" value="1"/>
</dbReference>
<dbReference type="Gene3D" id="3.40.50.720">
    <property type="entry name" value="NAD(P)-binding Rossmann-like Domain"/>
    <property type="match status" value="1"/>
</dbReference>
<dbReference type="InterPro" id="IPR013149">
    <property type="entry name" value="ADH-like_C"/>
</dbReference>
<feature type="domain" description="Enoyl reductase (ER)" evidence="2">
    <location>
        <begin position="204"/>
        <end position="516"/>
    </location>
</feature>
<dbReference type="Proteomes" id="UP000588098">
    <property type="component" value="Unassembled WGS sequence"/>
</dbReference>
<dbReference type="InterPro" id="IPR011032">
    <property type="entry name" value="GroES-like_sf"/>
</dbReference>
<dbReference type="InterPro" id="IPR005025">
    <property type="entry name" value="FMN_Rdtase-like_dom"/>
</dbReference>
<sequence>MSKDSLRVAIIIGQDGVGTTAAVWFAGQAGQRDDIEVDIIDLAEACLPEALPVIGGRVPQSVQDLAPWLAEADAFVIVTPNRSFPASLKNAIDWYRDEWKAKPVAFVSYGDESGGLRAVEQLRLVFADLQAMTVRDTVIFHDHRGCFTEAGRPLEPERCSTAARNLLDQLVWWARALKSARTQEEEIMSVNREIHLVSRPAGEPALSDFKLVETAIPEPGEGQVLVRNTWLSVDPYMRGRMDDVESYIPPFPLGAALDGSAVGEVVESRSADIPVGATVVHFLGWREYAVVDAAAATVIDPTLVPAQAFLGALGTTGLTAYTALTQVAPVKEGDVVFISGAAGAVGSIAGQIARKLGASRVIGSAGGPEKGKRLIADFGYDAAIDYKAGALPAQLAEAAPEGIDVYLDNVGGSHLEAAIGAARPGGRIALVGAISGYNEPVPGPGNLFQAYTKELNLRGMLITSYLHLFGEYIPQAISWLADGSLYTEETVIEGIDQAPAAFLALLRGANTGKMLVRLA</sequence>
<evidence type="ECO:0000313" key="4">
    <source>
        <dbReference type="Proteomes" id="UP000588098"/>
    </source>
</evidence>